<dbReference type="RefSeq" id="XP_021868331.1">
    <property type="nucleotide sequence ID" value="XM_022012141.1"/>
</dbReference>
<feature type="compositionally biased region" description="Low complexity" evidence="1">
    <location>
        <begin position="80"/>
        <end position="91"/>
    </location>
</feature>
<feature type="compositionally biased region" description="Low complexity" evidence="1">
    <location>
        <begin position="490"/>
        <end position="509"/>
    </location>
</feature>
<reference evidence="2 3" key="1">
    <citation type="submission" date="2017-03" db="EMBL/GenBank/DDBJ databases">
        <title>Widespread Adenine N6-methylation of Active Genes in Fungi.</title>
        <authorList>
            <consortium name="DOE Joint Genome Institute"/>
            <person name="Mondo S.J."/>
            <person name="Dannebaum R.O."/>
            <person name="Kuo R.C."/>
            <person name="Louie K.B."/>
            <person name="Bewick A.J."/>
            <person name="Labutti K."/>
            <person name="Haridas S."/>
            <person name="Kuo A."/>
            <person name="Salamov A."/>
            <person name="Ahrendt S.R."/>
            <person name="Lau R."/>
            <person name="Bowen B.P."/>
            <person name="Lipzen A."/>
            <person name="Sullivan W."/>
            <person name="Andreopoulos W.B."/>
            <person name="Clum A."/>
            <person name="Lindquist E."/>
            <person name="Daum C."/>
            <person name="Northen T.R."/>
            <person name="Ramamoorthy G."/>
            <person name="Schmitz R.J."/>
            <person name="Gryganskyi A."/>
            <person name="Culley D."/>
            <person name="Magnuson J."/>
            <person name="James T.Y."/>
            <person name="O'Malley M.A."/>
            <person name="Stajich J.E."/>
            <person name="Spatafora J.W."/>
            <person name="Visel A."/>
            <person name="Grigoriev I.V."/>
        </authorList>
    </citation>
    <scope>NUCLEOTIDE SEQUENCE [LARGE SCALE GENOMIC DNA]</scope>
    <source>
        <strain evidence="2 3">NRRL Y-17943</strain>
    </source>
</reference>
<dbReference type="STRING" id="4999.A0A1Y1U7R0"/>
<feature type="compositionally biased region" description="Low complexity" evidence="1">
    <location>
        <begin position="156"/>
        <end position="174"/>
    </location>
</feature>
<accession>A0A1Y1U7R0</accession>
<feature type="compositionally biased region" description="Low complexity" evidence="1">
    <location>
        <begin position="459"/>
        <end position="476"/>
    </location>
</feature>
<feature type="compositionally biased region" description="Low complexity" evidence="1">
    <location>
        <begin position="29"/>
        <end position="39"/>
    </location>
</feature>
<evidence type="ECO:0000256" key="1">
    <source>
        <dbReference type="SAM" id="MobiDB-lite"/>
    </source>
</evidence>
<feature type="region of interest" description="Disordered" evidence="1">
    <location>
        <begin position="213"/>
        <end position="294"/>
    </location>
</feature>
<feature type="compositionally biased region" description="Polar residues" evidence="1">
    <location>
        <begin position="112"/>
        <end position="124"/>
    </location>
</feature>
<proteinExistence type="predicted"/>
<feature type="region of interest" description="Disordered" evidence="1">
    <location>
        <begin position="1"/>
        <end position="174"/>
    </location>
</feature>
<protein>
    <submittedName>
        <fullName evidence="2">Uncharacterized protein</fullName>
    </submittedName>
</protein>
<dbReference type="AlphaFoldDB" id="A0A1Y1U7R0"/>
<dbReference type="OrthoDB" id="2594372at2759"/>
<dbReference type="GeneID" id="33553949"/>
<dbReference type="InParanoid" id="A0A1Y1U7R0"/>
<evidence type="ECO:0000313" key="3">
    <source>
        <dbReference type="Proteomes" id="UP000193218"/>
    </source>
</evidence>
<dbReference type="EMBL" id="NBSH01000016">
    <property type="protein sequence ID" value="ORX34043.1"/>
    <property type="molecule type" value="Genomic_DNA"/>
</dbReference>
<feature type="compositionally biased region" description="Low complexity" evidence="1">
    <location>
        <begin position="218"/>
        <end position="234"/>
    </location>
</feature>
<feature type="compositionally biased region" description="Low complexity" evidence="1">
    <location>
        <begin position="251"/>
        <end position="276"/>
    </location>
</feature>
<keyword evidence="3" id="KW-1185">Reference proteome</keyword>
<sequence length="556" mass="59453">MSSYVTLPPRYQPRRHSSVPAHASELTRRPSPARSLPSPVCLVSPRPVRSSYPQAADHQLAAEALLTMAPAPKPSEKDSPASVPAPGVSPVTKPVEDPRGIKRKSEDETPARPTSNMSNLSASSIVKDRAFSRSPLAAHDARTDPLTASKSPMNRASGVHAPSSTSSSPVNTTVAPANRYSLYGPRDTMSSPWLALSQRYGSIASRTPIGATTVGVKPATSTPAPTAPAPTSATRSSVDPLHSRDARTSSPGHAGSAPTGTGSSSSSSTPATTMSGYGHYAMGRRELTEHREQLREGKRWLEAMLSKTEKMLHMVENKMALAPAETSTHDYEERERLRQREIHRLEEESRLEREKRLREKEAAEKERPMSTLMGGFFGRDRPLSAFAAGAMARDREAQAAREREREREREAQHARERSEAERNRDLLLASRRVSAISPNGRERSAPGAPVPGLPKPHLTNGSSSTIATNSSNSSSNDIKPLIGPNASLPSSNGTNGVNGTNGTAASAGTKPGDAAKPRTSGSAWDGDPVMAGVALPRREQGLGRLGRGLWSFDVRG</sequence>
<feature type="compositionally biased region" description="Basic and acidic residues" evidence="1">
    <location>
        <begin position="346"/>
        <end position="368"/>
    </location>
</feature>
<comment type="caution">
    <text evidence="2">The sequence shown here is derived from an EMBL/GenBank/DDBJ whole genome shotgun (WGS) entry which is preliminary data.</text>
</comment>
<gene>
    <name evidence="2" type="ORF">BD324DRAFT_193803</name>
</gene>
<feature type="compositionally biased region" description="Basic and acidic residues" evidence="1">
    <location>
        <begin position="94"/>
        <end position="110"/>
    </location>
</feature>
<feature type="compositionally biased region" description="Basic and acidic residues" evidence="1">
    <location>
        <begin position="283"/>
        <end position="294"/>
    </location>
</feature>
<evidence type="ECO:0000313" key="2">
    <source>
        <dbReference type="EMBL" id="ORX34043.1"/>
    </source>
</evidence>
<name>A0A1Y1U7R0_9TREE</name>
<dbReference type="Proteomes" id="UP000193218">
    <property type="component" value="Unassembled WGS sequence"/>
</dbReference>
<feature type="region of interest" description="Disordered" evidence="1">
    <location>
        <begin position="346"/>
        <end position="528"/>
    </location>
</feature>
<organism evidence="2 3">
    <name type="scientific">Kockovaella imperatae</name>
    <dbReference type="NCBI Taxonomy" id="4999"/>
    <lineage>
        <taxon>Eukaryota</taxon>
        <taxon>Fungi</taxon>
        <taxon>Dikarya</taxon>
        <taxon>Basidiomycota</taxon>
        <taxon>Agaricomycotina</taxon>
        <taxon>Tremellomycetes</taxon>
        <taxon>Tremellales</taxon>
        <taxon>Cuniculitremaceae</taxon>
        <taxon>Kockovaella</taxon>
    </lineage>
</organism>
<feature type="compositionally biased region" description="Basic and acidic residues" evidence="1">
    <location>
        <begin position="392"/>
        <end position="425"/>
    </location>
</feature>